<keyword evidence="5" id="KW-0677">Repeat</keyword>
<dbReference type="FunFam" id="2.10.25.10:FF:000005">
    <property type="entry name" value="Fibrillin 2"/>
    <property type="match status" value="1"/>
</dbReference>
<comment type="caution">
    <text evidence="11">The sequence shown here is derived from an EMBL/GenBank/DDBJ whole genome shotgun (WGS) entry which is preliminary data.</text>
</comment>
<dbReference type="InterPro" id="IPR052235">
    <property type="entry name" value="Nephronectin_domain"/>
</dbReference>
<keyword evidence="2" id="KW-0272">Extracellular matrix</keyword>
<evidence type="ECO:0000313" key="11">
    <source>
        <dbReference type="EMBL" id="PNJ19036.1"/>
    </source>
</evidence>
<dbReference type="AlphaFoldDB" id="A0A2J8SE27"/>
<feature type="domain" description="TB" evidence="10">
    <location>
        <begin position="258"/>
        <end position="303"/>
    </location>
</feature>
<accession>A0A2J8SE27</accession>
<name>A0A2J8SE27_PONAB</name>
<evidence type="ECO:0000256" key="5">
    <source>
        <dbReference type="ARBA" id="ARBA00022737"/>
    </source>
</evidence>
<dbReference type="SMART" id="SM00179">
    <property type="entry name" value="EGF_CA"/>
    <property type="match status" value="6"/>
</dbReference>
<dbReference type="SUPFAM" id="SSF57581">
    <property type="entry name" value="TB module/8-cys domain"/>
    <property type="match status" value="1"/>
</dbReference>
<evidence type="ECO:0000256" key="2">
    <source>
        <dbReference type="ARBA" id="ARBA00022530"/>
    </source>
</evidence>
<feature type="non-terminal residue" evidence="11">
    <location>
        <position position="303"/>
    </location>
</feature>
<dbReference type="InterPro" id="IPR017878">
    <property type="entry name" value="TB_dom"/>
</dbReference>
<evidence type="ECO:0000256" key="7">
    <source>
        <dbReference type="ARBA" id="ARBA00023180"/>
    </source>
</evidence>
<dbReference type="FunFam" id="2.10.25.10:FF:000017">
    <property type="entry name" value="latent-transforming growth factor beta-binding protein 4 isoform X1"/>
    <property type="match status" value="1"/>
</dbReference>
<evidence type="ECO:0000259" key="9">
    <source>
        <dbReference type="PROSITE" id="PS50026"/>
    </source>
</evidence>
<protein>
    <submittedName>
        <fullName evidence="11">LTBP4 isoform 20</fullName>
    </submittedName>
</protein>
<dbReference type="PROSITE" id="PS50026">
    <property type="entry name" value="EGF_3"/>
    <property type="match status" value="3"/>
</dbReference>
<organism evidence="11">
    <name type="scientific">Pongo abelii</name>
    <name type="common">Sumatran orangutan</name>
    <name type="synonym">Pongo pygmaeus abelii</name>
    <dbReference type="NCBI Taxonomy" id="9601"/>
    <lineage>
        <taxon>Eukaryota</taxon>
        <taxon>Metazoa</taxon>
        <taxon>Chordata</taxon>
        <taxon>Craniata</taxon>
        <taxon>Vertebrata</taxon>
        <taxon>Euteleostomi</taxon>
        <taxon>Mammalia</taxon>
        <taxon>Eutheria</taxon>
        <taxon>Euarchontoglires</taxon>
        <taxon>Primates</taxon>
        <taxon>Haplorrhini</taxon>
        <taxon>Catarrhini</taxon>
        <taxon>Hominidae</taxon>
        <taxon>Pongo</taxon>
    </lineage>
</organism>
<dbReference type="CDD" id="cd00054">
    <property type="entry name" value="EGF_CA"/>
    <property type="match status" value="2"/>
</dbReference>
<dbReference type="Pfam" id="PF07645">
    <property type="entry name" value="EGF_CA"/>
    <property type="match status" value="6"/>
</dbReference>
<proteinExistence type="predicted"/>
<evidence type="ECO:0000256" key="8">
    <source>
        <dbReference type="PROSITE-ProRule" id="PRU00076"/>
    </source>
</evidence>
<keyword evidence="6" id="KW-1015">Disulfide bond</keyword>
<feature type="domain" description="EGF-like" evidence="9">
    <location>
        <begin position="28"/>
        <end position="68"/>
    </location>
</feature>
<dbReference type="InterPro" id="IPR000152">
    <property type="entry name" value="EGF-type_Asp/Asn_hydroxyl_site"/>
</dbReference>
<dbReference type="InterPro" id="IPR009030">
    <property type="entry name" value="Growth_fac_rcpt_cys_sf"/>
</dbReference>
<keyword evidence="4" id="KW-0732">Signal</keyword>
<dbReference type="PROSITE" id="PS01187">
    <property type="entry name" value="EGF_CA"/>
    <property type="match status" value="3"/>
</dbReference>
<dbReference type="PROSITE" id="PS01186">
    <property type="entry name" value="EGF_2"/>
    <property type="match status" value="2"/>
</dbReference>
<dbReference type="PROSITE" id="PS00010">
    <property type="entry name" value="ASX_HYDROXYL"/>
    <property type="match status" value="3"/>
</dbReference>
<dbReference type="PANTHER" id="PTHR24050">
    <property type="entry name" value="PA14 DOMAIN-CONTAINING PROTEIN"/>
    <property type="match status" value="1"/>
</dbReference>
<feature type="non-terminal residue" evidence="11">
    <location>
        <position position="1"/>
    </location>
</feature>
<dbReference type="SMART" id="SM00181">
    <property type="entry name" value="EGF"/>
    <property type="match status" value="6"/>
</dbReference>
<feature type="domain" description="EGF-like" evidence="9">
    <location>
        <begin position="162"/>
        <end position="204"/>
    </location>
</feature>
<keyword evidence="7" id="KW-0325">Glycoprotein</keyword>
<dbReference type="GO" id="GO:0005509">
    <property type="term" value="F:calcium ion binding"/>
    <property type="evidence" value="ECO:0007669"/>
    <property type="project" value="InterPro"/>
</dbReference>
<comment type="subcellular location">
    <subcellularLocation>
        <location evidence="1">Secreted</location>
        <location evidence="1">Extracellular space</location>
        <location evidence="1">Extracellular matrix</location>
    </subcellularLocation>
</comment>
<evidence type="ECO:0000259" key="10">
    <source>
        <dbReference type="PROSITE" id="PS51364"/>
    </source>
</evidence>
<dbReference type="InterPro" id="IPR036773">
    <property type="entry name" value="TB_dom_sf"/>
</dbReference>
<keyword evidence="3 8" id="KW-0245">EGF-like domain</keyword>
<dbReference type="InterPro" id="IPR049883">
    <property type="entry name" value="NOTCH1_EGF-like"/>
</dbReference>
<dbReference type="InterPro" id="IPR018097">
    <property type="entry name" value="EGF_Ca-bd_CS"/>
</dbReference>
<dbReference type="FunFam" id="2.10.25.10:FF:000115">
    <property type="entry name" value="latent-transforming growth factor beta-binding protein 4 isoform X2"/>
    <property type="match status" value="1"/>
</dbReference>
<evidence type="ECO:0000256" key="1">
    <source>
        <dbReference type="ARBA" id="ARBA00004498"/>
    </source>
</evidence>
<dbReference type="InterPro" id="IPR000742">
    <property type="entry name" value="EGF"/>
</dbReference>
<comment type="caution">
    <text evidence="8">Lacks conserved residue(s) required for the propagation of feature annotation.</text>
</comment>
<dbReference type="SUPFAM" id="SSF57184">
    <property type="entry name" value="Growth factor receptor domain"/>
    <property type="match status" value="1"/>
</dbReference>
<dbReference type="Gene3D" id="2.10.25.10">
    <property type="entry name" value="Laminin"/>
    <property type="match status" value="6"/>
</dbReference>
<reference evidence="11" key="1">
    <citation type="submission" date="2017-12" db="EMBL/GenBank/DDBJ databases">
        <title>High-resolution comparative analysis of great ape genomes.</title>
        <authorList>
            <person name="Pollen A."/>
            <person name="Hastie A."/>
            <person name="Hormozdiari F."/>
            <person name="Dougherty M."/>
            <person name="Liu R."/>
            <person name="Chaisson M."/>
            <person name="Hoppe E."/>
            <person name="Hill C."/>
            <person name="Pang A."/>
            <person name="Hillier L."/>
            <person name="Baker C."/>
            <person name="Armstrong J."/>
            <person name="Shendure J."/>
            <person name="Paten B."/>
            <person name="Wilson R."/>
            <person name="Chao H."/>
            <person name="Schneider V."/>
            <person name="Ventura M."/>
            <person name="Kronenberg Z."/>
            <person name="Murali S."/>
            <person name="Gordon D."/>
            <person name="Cantsilieris S."/>
            <person name="Munson K."/>
            <person name="Nelson B."/>
            <person name="Raja A."/>
            <person name="Underwood J."/>
            <person name="Diekhans M."/>
            <person name="Fiddes I."/>
            <person name="Haussler D."/>
            <person name="Eichler E."/>
        </authorList>
    </citation>
    <scope>NUCLEOTIDE SEQUENCE [LARGE SCALE GENOMIC DNA]</scope>
    <source>
        <strain evidence="11">Susie</strain>
    </source>
</reference>
<gene>
    <name evidence="11" type="ORF">CR201_G0044001</name>
</gene>
<dbReference type="InterPro" id="IPR001881">
    <property type="entry name" value="EGF-like_Ca-bd_dom"/>
</dbReference>
<dbReference type="EMBL" id="NDHI03003582">
    <property type="protein sequence ID" value="PNJ19036.1"/>
    <property type="molecule type" value="Genomic_DNA"/>
</dbReference>
<evidence type="ECO:0000256" key="6">
    <source>
        <dbReference type="ARBA" id="ARBA00023157"/>
    </source>
</evidence>
<evidence type="ECO:0000256" key="4">
    <source>
        <dbReference type="ARBA" id="ARBA00022729"/>
    </source>
</evidence>
<dbReference type="SUPFAM" id="SSF57196">
    <property type="entry name" value="EGF/Laminin"/>
    <property type="match status" value="3"/>
</dbReference>
<sequence>ECLNTDGSFACTCAPGYRPGPRGASCLDVDECSEEDLCQSGICTNTDGSFECVCPPGHRAGPDLASCLDVDECRERGPALCGSQRCENSPGSYRCVRDCDPGYHAGPEGTCDDVNECETLQGVCGAALCENVEGSFLCVCPNSPEEFDPMTGRCVPPRTSADVDECQLFRDQVCKNGVCVNTAPGYSCYCSNGYYYHTQRLECIDNDECADEEPACEGGRCVNTVGSYHCTCEPPLVLDGSQRRCVSNESQSLDDNMGVCWQEVGADLVCSHPRLDRQATYTECCCLYGEAWGMDCALCPAQD</sequence>
<evidence type="ECO:0000256" key="3">
    <source>
        <dbReference type="ARBA" id="ARBA00022536"/>
    </source>
</evidence>
<dbReference type="PROSITE" id="PS51364">
    <property type="entry name" value="TB"/>
    <property type="match status" value="1"/>
</dbReference>
<dbReference type="PANTHER" id="PTHR24050:SF27">
    <property type="entry name" value="FIBRILLIN-1"/>
    <property type="match status" value="1"/>
</dbReference>
<keyword evidence="2" id="KW-0964">Secreted</keyword>
<feature type="domain" description="EGF-like" evidence="9">
    <location>
        <begin position="205"/>
        <end position="246"/>
    </location>
</feature>
<dbReference type="Gene3D" id="3.90.290.10">
    <property type="entry name" value="TGF-beta binding (TB) domain"/>
    <property type="match status" value="1"/>
</dbReference>
<dbReference type="FunFam" id="2.10.25.10:FF:000197">
    <property type="entry name" value="latent-transforming growth factor beta-binding protein 4 isoform X1"/>
    <property type="match status" value="1"/>
</dbReference>
<dbReference type="Pfam" id="PF00683">
    <property type="entry name" value="TB"/>
    <property type="match status" value="1"/>
</dbReference>